<dbReference type="STRING" id="1122934.SAMN02745691_00963"/>
<organism evidence="1 2">
    <name type="scientific">Parasporobacterium paucivorans DSM 15970</name>
    <dbReference type="NCBI Taxonomy" id="1122934"/>
    <lineage>
        <taxon>Bacteria</taxon>
        <taxon>Bacillati</taxon>
        <taxon>Bacillota</taxon>
        <taxon>Clostridia</taxon>
        <taxon>Lachnospirales</taxon>
        <taxon>Lachnospiraceae</taxon>
        <taxon>Parasporobacterium</taxon>
    </lineage>
</organism>
<proteinExistence type="predicted"/>
<evidence type="ECO:0000313" key="1">
    <source>
        <dbReference type="EMBL" id="SHI87212.1"/>
    </source>
</evidence>
<name>A0A1M6EP20_9FIRM</name>
<reference evidence="1 2" key="1">
    <citation type="submission" date="2016-11" db="EMBL/GenBank/DDBJ databases">
        <authorList>
            <person name="Jaros S."/>
            <person name="Januszkiewicz K."/>
            <person name="Wedrychowicz H."/>
        </authorList>
    </citation>
    <scope>NUCLEOTIDE SEQUENCE [LARGE SCALE GENOMIC DNA]</scope>
    <source>
        <strain evidence="1 2">DSM 15970</strain>
    </source>
</reference>
<sequence>MPEVFPNNQLWHRGGVRLNIKPHLEMTEEEKAHVATCKGIKKEHICKNPIFRCSKCGNYGCVQEVAEKCTDQGFKNDICLQCGATGTFIPVMEDELERFKAEWEKNDI</sequence>
<dbReference type="Proteomes" id="UP000184342">
    <property type="component" value="Unassembled WGS sequence"/>
</dbReference>
<dbReference type="AlphaFoldDB" id="A0A1M6EP20"/>
<dbReference type="OrthoDB" id="2082779at2"/>
<evidence type="ECO:0000313" key="2">
    <source>
        <dbReference type="Proteomes" id="UP000184342"/>
    </source>
</evidence>
<protein>
    <submittedName>
        <fullName evidence="1">Uncharacterized protein</fullName>
    </submittedName>
</protein>
<gene>
    <name evidence="1" type="ORF">SAMN02745691_00963</name>
</gene>
<dbReference type="RefSeq" id="WP_073993228.1">
    <property type="nucleotide sequence ID" value="NZ_FQYT01000008.1"/>
</dbReference>
<dbReference type="EMBL" id="FQYT01000008">
    <property type="protein sequence ID" value="SHI87212.1"/>
    <property type="molecule type" value="Genomic_DNA"/>
</dbReference>
<accession>A0A1M6EP20</accession>
<keyword evidence="2" id="KW-1185">Reference proteome</keyword>